<evidence type="ECO:0000313" key="3">
    <source>
        <dbReference type="Proteomes" id="UP000242287"/>
    </source>
</evidence>
<evidence type="ECO:0000259" key="1">
    <source>
        <dbReference type="Pfam" id="PF17667"/>
    </source>
</evidence>
<protein>
    <recommendedName>
        <fullName evidence="1">Fungal-type protein kinase domain-containing protein</fullName>
    </recommendedName>
</protein>
<evidence type="ECO:0000313" key="2">
    <source>
        <dbReference type="EMBL" id="PFH45181.1"/>
    </source>
</evidence>
<organism evidence="2 3">
    <name type="scientific">Amanita thiersii Skay4041</name>
    <dbReference type="NCBI Taxonomy" id="703135"/>
    <lineage>
        <taxon>Eukaryota</taxon>
        <taxon>Fungi</taxon>
        <taxon>Dikarya</taxon>
        <taxon>Basidiomycota</taxon>
        <taxon>Agaricomycotina</taxon>
        <taxon>Agaricomycetes</taxon>
        <taxon>Agaricomycetidae</taxon>
        <taxon>Agaricales</taxon>
        <taxon>Pluteineae</taxon>
        <taxon>Amanitaceae</taxon>
        <taxon>Amanita</taxon>
    </lineage>
</organism>
<dbReference type="EMBL" id="KZ302511">
    <property type="protein sequence ID" value="PFH45181.1"/>
    <property type="molecule type" value="Genomic_DNA"/>
</dbReference>
<proteinExistence type="predicted"/>
<keyword evidence="3" id="KW-1185">Reference proteome</keyword>
<reference evidence="2 3" key="1">
    <citation type="submission" date="2014-02" db="EMBL/GenBank/DDBJ databases">
        <title>Transposable element dynamics among asymbiotic and ectomycorrhizal Amanita fungi.</title>
        <authorList>
            <consortium name="DOE Joint Genome Institute"/>
            <person name="Hess J."/>
            <person name="Skrede I."/>
            <person name="Wolfe B."/>
            <person name="LaButti K."/>
            <person name="Ohm R.A."/>
            <person name="Grigoriev I.V."/>
            <person name="Pringle A."/>
        </authorList>
    </citation>
    <scope>NUCLEOTIDE SEQUENCE [LARGE SCALE GENOMIC DNA]</scope>
    <source>
        <strain evidence="2 3">SKay4041</strain>
    </source>
</reference>
<dbReference type="Proteomes" id="UP000242287">
    <property type="component" value="Unassembled WGS sequence"/>
</dbReference>
<accession>A0A2A9NA98</accession>
<sequence>MDLPHIYSNIHSSDAQPPRFSELFRGLTLQLGNETTLELKSILSRQHALLGRGTCVIQASGPEDWTNKYGSNLVAKISFPPAITKPEGEILQAIIDIAKKKKQLWVLNRLPDYIHHERVEWDHGNSGLQKRLVSLLQELSNIPYEERKLEILVLRELSPITNLVSTKTLAPAIRDIFKCYRWLYNEAKLMHRDVSTENIM</sequence>
<feature type="domain" description="Fungal-type protein kinase" evidence="1">
    <location>
        <begin position="32"/>
        <end position="200"/>
    </location>
</feature>
<dbReference type="InterPro" id="IPR040976">
    <property type="entry name" value="Pkinase_fungal"/>
</dbReference>
<name>A0A2A9NA98_9AGAR</name>
<gene>
    <name evidence="2" type="ORF">AMATHDRAFT_162234</name>
</gene>
<feature type="non-terminal residue" evidence="2">
    <location>
        <position position="200"/>
    </location>
</feature>
<dbReference type="OrthoDB" id="5569250at2759"/>
<dbReference type="AlphaFoldDB" id="A0A2A9NA98"/>
<dbReference type="Pfam" id="PF17667">
    <property type="entry name" value="Pkinase_fungal"/>
    <property type="match status" value="1"/>
</dbReference>